<evidence type="ECO:0000313" key="7">
    <source>
        <dbReference type="Proteomes" id="UP000177907"/>
    </source>
</evidence>
<evidence type="ECO:0000256" key="1">
    <source>
        <dbReference type="ARBA" id="ARBA00006598"/>
    </source>
</evidence>
<dbReference type="PRINTS" id="PR00064">
    <property type="entry name" value="RIBOSOMALL35"/>
</dbReference>
<evidence type="ECO:0000256" key="5">
    <source>
        <dbReference type="RuleBase" id="RU000568"/>
    </source>
</evidence>
<dbReference type="SUPFAM" id="SSF143034">
    <property type="entry name" value="L35p-like"/>
    <property type="match status" value="1"/>
</dbReference>
<evidence type="ECO:0000256" key="4">
    <source>
        <dbReference type="HAMAP-Rule" id="MF_00514"/>
    </source>
</evidence>
<dbReference type="Gene3D" id="4.10.410.60">
    <property type="match status" value="1"/>
</dbReference>
<dbReference type="HAMAP" id="MF_00514">
    <property type="entry name" value="Ribosomal_bL35"/>
    <property type="match status" value="1"/>
</dbReference>
<dbReference type="NCBIfam" id="TIGR00001">
    <property type="entry name" value="rpmI_bact"/>
    <property type="match status" value="1"/>
</dbReference>
<dbReference type="EMBL" id="MFQZ01000004">
    <property type="protein sequence ID" value="OGH88269.1"/>
    <property type="molecule type" value="Genomic_DNA"/>
</dbReference>
<reference evidence="6 7" key="1">
    <citation type="journal article" date="2016" name="Nat. Commun.">
        <title>Thousands of microbial genomes shed light on interconnected biogeochemical processes in an aquifer system.</title>
        <authorList>
            <person name="Anantharaman K."/>
            <person name="Brown C.T."/>
            <person name="Hug L.A."/>
            <person name="Sharon I."/>
            <person name="Castelle C.J."/>
            <person name="Probst A.J."/>
            <person name="Thomas B.C."/>
            <person name="Singh A."/>
            <person name="Wilkins M.J."/>
            <person name="Karaoz U."/>
            <person name="Brodie E.L."/>
            <person name="Williams K.H."/>
            <person name="Hubbard S.S."/>
            <person name="Banfield J.F."/>
        </authorList>
    </citation>
    <scope>NUCLEOTIDE SEQUENCE [LARGE SCALE GENOMIC DNA]</scope>
</reference>
<evidence type="ECO:0000256" key="3">
    <source>
        <dbReference type="ARBA" id="ARBA00023274"/>
    </source>
</evidence>
<dbReference type="GO" id="GO:0005840">
    <property type="term" value="C:ribosome"/>
    <property type="evidence" value="ECO:0007669"/>
    <property type="project" value="UniProtKB-KW"/>
</dbReference>
<comment type="similarity">
    <text evidence="1 4 5">Belongs to the bacterial ribosomal protein bL35 family.</text>
</comment>
<dbReference type="Pfam" id="PF01632">
    <property type="entry name" value="Ribosomal_L35p"/>
    <property type="match status" value="1"/>
</dbReference>
<comment type="caution">
    <text evidence="6">The sequence shown here is derived from an EMBL/GenBank/DDBJ whole genome shotgun (WGS) entry which is preliminary data.</text>
</comment>
<keyword evidence="3 4" id="KW-0687">Ribonucleoprotein</keyword>
<keyword evidence="2 4" id="KW-0689">Ribosomal protein</keyword>
<gene>
    <name evidence="4" type="primary">rpmI</name>
    <name evidence="6" type="ORF">A3J93_01990</name>
</gene>
<organism evidence="6 7">
    <name type="scientific">Candidatus Magasanikbacteria bacterium RIFOXYC2_FULL_42_28</name>
    <dbReference type="NCBI Taxonomy" id="1798704"/>
    <lineage>
        <taxon>Bacteria</taxon>
        <taxon>Candidatus Magasanikiibacteriota</taxon>
    </lineage>
</organism>
<protein>
    <recommendedName>
        <fullName evidence="4">Large ribosomal subunit protein bL35</fullName>
    </recommendedName>
</protein>
<name>A0A1F6NWG9_9BACT</name>
<sequence length="64" mass="7459">MPKMKTRKAIAKRFKVTKTGKIKKRVTGQDHFNARETGKVRRHKRRAYIASKTLKGFMDIAMPN</sequence>
<dbReference type="GO" id="GO:1990904">
    <property type="term" value="C:ribonucleoprotein complex"/>
    <property type="evidence" value="ECO:0007669"/>
    <property type="project" value="UniProtKB-KW"/>
</dbReference>
<dbReference type="GO" id="GO:0003735">
    <property type="term" value="F:structural constituent of ribosome"/>
    <property type="evidence" value="ECO:0007669"/>
    <property type="project" value="InterPro"/>
</dbReference>
<dbReference type="AlphaFoldDB" id="A0A1F6NWG9"/>
<dbReference type="InterPro" id="IPR001706">
    <property type="entry name" value="Ribosomal_bL35"/>
</dbReference>
<dbReference type="Proteomes" id="UP000177907">
    <property type="component" value="Unassembled WGS sequence"/>
</dbReference>
<accession>A0A1F6NWG9</accession>
<dbReference type="STRING" id="1798704.A3J93_01990"/>
<evidence type="ECO:0000256" key="2">
    <source>
        <dbReference type="ARBA" id="ARBA00022980"/>
    </source>
</evidence>
<evidence type="ECO:0000313" key="6">
    <source>
        <dbReference type="EMBL" id="OGH88269.1"/>
    </source>
</evidence>
<dbReference type="InterPro" id="IPR021137">
    <property type="entry name" value="Ribosomal_bL35-like"/>
</dbReference>
<dbReference type="InterPro" id="IPR037229">
    <property type="entry name" value="Ribosomal_bL35_sf"/>
</dbReference>
<dbReference type="GO" id="GO:0006412">
    <property type="term" value="P:translation"/>
    <property type="evidence" value="ECO:0007669"/>
    <property type="project" value="UniProtKB-UniRule"/>
</dbReference>
<proteinExistence type="inferred from homology"/>